<sequence>MAASGISISIDSGSTFTDIYASIPGKSQDITLKLPSVDPQKYHDAPTEGIRRVLEIASGSQIPCGRPLNLSEVKSIRMGTTVAANALSEGKGERSALVITKGFRDLLLLGDQAPLDLFGFTVPKPMALYEKVLEVDERVILEPSPDDPGGQAANVDPDKVLDTGVSQQVIRIVREPYWGIVEQHFVEMHDRGIRSVSICLMHSSVYPNHEFRLADLARKAGLNVTVSSLLNPKIGMVARAESATLHAYVTPVIRKHVEHLRNLFVGQMRDPTLPPCEFMQNDGTMAHIHDIVGSKGILSSSVGGLLGYASTCYDRSSGKPLIGFDMGGTSTKISRFAGEYERVTTTLAGNTIELPQLNINTIATGGSSQLYWSKGSAEVGPDSVGAHPGPACYQKGGPLTVTDANLLLGRLVPECFPKVCGPNGDKSLDIEVTRRMFNDLCSDINNGANSDATKLTPEQAALNFLRIAEKNMCRAILRQTETRGYEASGHDLVAFGGAAGQHACFIASSLGINRVILHHHSSMLSAYGMAFGSLVSDLEEPLECVFRRDTIPRIREIEASLRVRAESELRERGIGDADDIEFKVEILMHYEGSDTIIAISKPENELELTMKFADVHKKKYGFIAARPVVACTVRLRAVGLKKPPSDLSPAQQFACLGEFRAPSREARVMTKDVYFGERGWQRTPVYRLESLRTSDRIEGPALIVDNTQTILVTPNAQATILRSHVVIDIASPTAHAVVQKIAIDPLQFAIFDYRFSSMMKKMKRMLRRTDISSEMKKHLKFSCGIFSANSRLIACAPFGPSHISTMKCAVQSNRGNWKHKLQDGDILVFRQPRTGLCGSTHPLDITVVTPVFHGGVIVFYCTSSGIFTDSSALISKEPWQEDGEIIPAEVVRDGAMDEESIEKYILSDRKQHSDCSDSSYLADNLANLRVLVDANQQVRERLMKLLEGQEMKVVSAYVRAMERRPETAVRQLLRIVHDKRGGRPLVATDLMSDGSPICLKITIDYDKGEADFDFTGTGTLQASLSCVIRHWADCLREARTNFPAHVAQAAIMYLLHHWIKGEIRFSQGLLNPINIILPSQAGSTPNPQSDNTISNRRVASHHVLELMLQCFDIYSSGRLHNLMFSVRGQITPDGTYIPGFMHQETIVGGSCAGPDWHGKNAMEVGTTKTRIIDAELLERQYPCLVWEFSVRHGSGGRGQFYGGDGCNRVIEFLKPVSLTVMSECQPPSSDGFHGGCHGEAGVNLLIKKATSDREPNQVVNLGPKSTTNKAESIRSLSQAIYRLGDRKFSPAKLRVHLLRMQVDFATQIYTVNLADTQAGSMRIACLVYSGHPSMALGFADIEFCRQNDELRTSTRGGNVKRVSD</sequence>
<feature type="domain" description="Acetophenone carboxylase-like C-terminal" evidence="5">
    <location>
        <begin position="557"/>
        <end position="728"/>
    </location>
</feature>
<organism evidence="6 7">
    <name type="scientific">Aspergillus phoenicis ATCC 13157</name>
    <dbReference type="NCBI Taxonomy" id="1353007"/>
    <lineage>
        <taxon>Eukaryota</taxon>
        <taxon>Fungi</taxon>
        <taxon>Dikarya</taxon>
        <taxon>Ascomycota</taxon>
        <taxon>Pezizomycotina</taxon>
        <taxon>Eurotiomycetes</taxon>
        <taxon>Eurotiomycetidae</taxon>
        <taxon>Eurotiales</taxon>
        <taxon>Aspergillaceae</taxon>
        <taxon>Aspergillus</taxon>
    </lineage>
</organism>
<comment type="similarity">
    <text evidence="1">Belongs to the oxoprolinase family.</text>
</comment>
<dbReference type="Pfam" id="PF01968">
    <property type="entry name" value="Hydantoinase_A"/>
    <property type="match status" value="1"/>
</dbReference>
<dbReference type="EMBL" id="KZ851846">
    <property type="protein sequence ID" value="RDK46042.1"/>
    <property type="molecule type" value="Genomic_DNA"/>
</dbReference>
<dbReference type="GO" id="GO:0006749">
    <property type="term" value="P:glutathione metabolic process"/>
    <property type="evidence" value="ECO:0007669"/>
    <property type="project" value="TreeGrafter"/>
</dbReference>
<dbReference type="Pfam" id="PF19278">
    <property type="entry name" value="Hydant_A_C"/>
    <property type="match status" value="1"/>
</dbReference>
<dbReference type="InterPro" id="IPR003692">
    <property type="entry name" value="Hydantoinase_B"/>
</dbReference>
<proteinExistence type="inferred from homology"/>
<evidence type="ECO:0000259" key="2">
    <source>
        <dbReference type="Pfam" id="PF01968"/>
    </source>
</evidence>
<name>A0A370PV23_ASPPH</name>
<evidence type="ECO:0000259" key="5">
    <source>
        <dbReference type="Pfam" id="PF19278"/>
    </source>
</evidence>
<dbReference type="InterPro" id="IPR002821">
    <property type="entry name" value="Hydantoinase_A"/>
</dbReference>
<gene>
    <name evidence="6" type="ORF">M752DRAFT_323822</name>
</gene>
<evidence type="ECO:0000259" key="3">
    <source>
        <dbReference type="Pfam" id="PF02538"/>
    </source>
</evidence>
<dbReference type="Pfam" id="PF02538">
    <property type="entry name" value="Hydantoinase_B"/>
    <property type="match status" value="1"/>
</dbReference>
<dbReference type="InterPro" id="IPR045079">
    <property type="entry name" value="Oxoprolinase-like"/>
</dbReference>
<accession>A0A370PV23</accession>
<evidence type="ECO:0000313" key="6">
    <source>
        <dbReference type="EMBL" id="RDK46042.1"/>
    </source>
</evidence>
<feature type="domain" description="Hydantoinase/oxoprolinase N-terminal" evidence="4">
    <location>
        <begin position="8"/>
        <end position="220"/>
    </location>
</feature>
<dbReference type="PANTHER" id="PTHR11365">
    <property type="entry name" value="5-OXOPROLINASE RELATED"/>
    <property type="match status" value="1"/>
</dbReference>
<evidence type="ECO:0000313" key="7">
    <source>
        <dbReference type="Proteomes" id="UP000254937"/>
    </source>
</evidence>
<dbReference type="GO" id="GO:0017168">
    <property type="term" value="F:5-oxoprolinase (ATP-hydrolyzing) activity"/>
    <property type="evidence" value="ECO:0007669"/>
    <property type="project" value="TreeGrafter"/>
</dbReference>
<dbReference type="Pfam" id="PF05378">
    <property type="entry name" value="Hydant_A_N"/>
    <property type="match status" value="1"/>
</dbReference>
<dbReference type="PANTHER" id="PTHR11365:SF2">
    <property type="entry name" value="5-OXOPROLINASE"/>
    <property type="match status" value="1"/>
</dbReference>
<evidence type="ECO:0000256" key="1">
    <source>
        <dbReference type="ARBA" id="ARBA00010403"/>
    </source>
</evidence>
<protein>
    <recommendedName>
        <fullName evidence="8">5-oxoprolinase</fullName>
    </recommendedName>
</protein>
<feature type="domain" description="Hydantoinase B/oxoprolinase" evidence="3">
    <location>
        <begin position="744"/>
        <end position="1267"/>
    </location>
</feature>
<evidence type="ECO:0000259" key="4">
    <source>
        <dbReference type="Pfam" id="PF05378"/>
    </source>
</evidence>
<reference evidence="6 7" key="1">
    <citation type="submission" date="2018-07" db="EMBL/GenBank/DDBJ databases">
        <title>Section-level genome sequencing of Aspergillus section Nigri to investigate inter- and intra-species variation.</title>
        <authorList>
            <consortium name="DOE Joint Genome Institute"/>
            <person name="Vesth T.C."/>
            <person name="Nybo J.L."/>
            <person name="Theobald S."/>
            <person name="Frisvad J.C."/>
            <person name="Larsen T.O."/>
            <person name="Nielsen K.F."/>
            <person name="Hoof J.B."/>
            <person name="Brandl J."/>
            <person name="Salamov A."/>
            <person name="Riley R."/>
            <person name="Gladden J.M."/>
            <person name="Phatale P."/>
            <person name="Nielsen M.T."/>
            <person name="Lyhne E.K."/>
            <person name="Kogle M.E."/>
            <person name="Strasser K."/>
            <person name="McDonnell E."/>
            <person name="Barry K."/>
            <person name="Clum A."/>
            <person name="Chen C."/>
            <person name="Nolan M."/>
            <person name="Sandor L."/>
            <person name="Kuo A."/>
            <person name="Lipzen A."/>
            <person name="Hainaut M."/>
            <person name="Drula E."/>
            <person name="Tsang A."/>
            <person name="Magnuson J.K."/>
            <person name="Henrissat B."/>
            <person name="Wiebenga A."/>
            <person name="Simmons B.A."/>
            <person name="Makela M.R."/>
            <person name="De vries R.P."/>
            <person name="Grigoriev I.V."/>
            <person name="Mortensen U.H."/>
            <person name="Baker S.E."/>
            <person name="Andersen M.R."/>
        </authorList>
    </citation>
    <scope>NUCLEOTIDE SEQUENCE [LARGE SCALE GENOMIC DNA]</scope>
    <source>
        <strain evidence="6 7">ATCC 13157</strain>
    </source>
</reference>
<dbReference type="InterPro" id="IPR049517">
    <property type="entry name" value="ACX-like_C"/>
</dbReference>
<evidence type="ECO:0008006" key="8">
    <source>
        <dbReference type="Google" id="ProtNLM"/>
    </source>
</evidence>
<keyword evidence="7" id="KW-1185">Reference proteome</keyword>
<dbReference type="InterPro" id="IPR008040">
    <property type="entry name" value="Hydant_A_N"/>
</dbReference>
<feature type="domain" description="Hydantoinase A/oxoprolinase" evidence="2">
    <location>
        <begin position="239"/>
        <end position="534"/>
    </location>
</feature>
<dbReference type="Proteomes" id="UP000254937">
    <property type="component" value="Unassembled WGS sequence"/>
</dbReference>
<dbReference type="GO" id="GO:0005829">
    <property type="term" value="C:cytosol"/>
    <property type="evidence" value="ECO:0007669"/>
    <property type="project" value="TreeGrafter"/>
</dbReference>